<organism evidence="10 11">
    <name type="scientific">Hymenobacter montanus</name>
    <dbReference type="NCBI Taxonomy" id="2771359"/>
    <lineage>
        <taxon>Bacteria</taxon>
        <taxon>Pseudomonadati</taxon>
        <taxon>Bacteroidota</taxon>
        <taxon>Cytophagia</taxon>
        <taxon>Cytophagales</taxon>
        <taxon>Hymenobacteraceae</taxon>
        <taxon>Hymenobacter</taxon>
    </lineage>
</organism>
<keyword evidence="11" id="KW-1185">Reference proteome</keyword>
<keyword evidence="5 9" id="KW-0547">Nucleotide-binding</keyword>
<name>A0A927GK69_9BACT</name>
<comment type="caution">
    <text evidence="10">The sequence shown here is derived from an EMBL/GenBank/DDBJ whole genome shotgun (WGS) entry which is preliminary data.</text>
</comment>
<gene>
    <name evidence="10" type="ORF">IC235_13150</name>
</gene>
<evidence type="ECO:0000256" key="1">
    <source>
        <dbReference type="ARBA" id="ARBA00004761"/>
    </source>
</evidence>
<keyword evidence="4 9" id="KW-0808">Transferase</keyword>
<keyword evidence="6 9" id="KW-0418">Kinase</keyword>
<dbReference type="RefSeq" id="WP_191005651.1">
    <property type="nucleotide sequence ID" value="NZ_JACXAD010000014.1"/>
</dbReference>
<reference evidence="10" key="1">
    <citation type="submission" date="2020-09" db="EMBL/GenBank/DDBJ databases">
        <authorList>
            <person name="Kim M.K."/>
        </authorList>
    </citation>
    <scope>NUCLEOTIDE SEQUENCE</scope>
    <source>
        <strain evidence="10">BT664</strain>
    </source>
</reference>
<dbReference type="GO" id="GO:0005975">
    <property type="term" value="P:carbohydrate metabolic process"/>
    <property type="evidence" value="ECO:0007669"/>
    <property type="project" value="InterPro"/>
</dbReference>
<evidence type="ECO:0000256" key="7">
    <source>
        <dbReference type="ARBA" id="ARBA00022840"/>
    </source>
</evidence>
<evidence type="ECO:0000256" key="5">
    <source>
        <dbReference type="ARBA" id="ARBA00022741"/>
    </source>
</evidence>
<dbReference type="InterPro" id="IPR006001">
    <property type="entry name" value="Therm_gnt_kin"/>
</dbReference>
<dbReference type="PANTHER" id="PTHR43442">
    <property type="entry name" value="GLUCONOKINASE-RELATED"/>
    <property type="match status" value="1"/>
</dbReference>
<evidence type="ECO:0000256" key="6">
    <source>
        <dbReference type="ARBA" id="ARBA00022777"/>
    </source>
</evidence>
<dbReference type="EMBL" id="JACXAD010000014">
    <property type="protein sequence ID" value="MBD2768836.1"/>
    <property type="molecule type" value="Genomic_DNA"/>
</dbReference>
<dbReference type="GO" id="GO:0046316">
    <property type="term" value="F:gluconokinase activity"/>
    <property type="evidence" value="ECO:0007669"/>
    <property type="project" value="UniProtKB-EC"/>
</dbReference>
<dbReference type="GO" id="GO:0005737">
    <property type="term" value="C:cytoplasm"/>
    <property type="evidence" value="ECO:0007669"/>
    <property type="project" value="TreeGrafter"/>
</dbReference>
<dbReference type="AlphaFoldDB" id="A0A927GK69"/>
<comment type="similarity">
    <text evidence="2 9">Belongs to the gluconokinase GntK/GntV family.</text>
</comment>
<comment type="pathway">
    <text evidence="1">Carbohydrate acid metabolism.</text>
</comment>
<dbReference type="SUPFAM" id="SSF52540">
    <property type="entry name" value="P-loop containing nucleoside triphosphate hydrolases"/>
    <property type="match status" value="1"/>
</dbReference>
<dbReference type="NCBIfam" id="TIGR01313">
    <property type="entry name" value="therm_gnt_kin"/>
    <property type="match status" value="1"/>
</dbReference>
<evidence type="ECO:0000256" key="2">
    <source>
        <dbReference type="ARBA" id="ARBA00008420"/>
    </source>
</evidence>
<proteinExistence type="inferred from homology"/>
<evidence type="ECO:0000313" key="11">
    <source>
        <dbReference type="Proteomes" id="UP000612233"/>
    </source>
</evidence>
<evidence type="ECO:0000256" key="3">
    <source>
        <dbReference type="ARBA" id="ARBA00012054"/>
    </source>
</evidence>
<protein>
    <recommendedName>
        <fullName evidence="3 9">Gluconokinase</fullName>
        <ecNumber evidence="3 9">2.7.1.12</ecNumber>
    </recommendedName>
</protein>
<dbReference type="CDD" id="cd02021">
    <property type="entry name" value="GntK"/>
    <property type="match status" value="1"/>
</dbReference>
<dbReference type="InterPro" id="IPR027417">
    <property type="entry name" value="P-loop_NTPase"/>
</dbReference>
<accession>A0A927GK69</accession>
<dbReference type="InterPro" id="IPR031322">
    <property type="entry name" value="Shikimate/glucono_kinase"/>
</dbReference>
<sequence>MSRLFIVMGVSGSGKTTVGRLLAQALRLPFYDADDFHSDANIEKMRGGTPLTDGDRGKWLATLAAGLGAWEVAGGAVLACSALREQYRTVLQAGASTPISWVVLEGARELLAARLSARPGHYMGVGLLESQLATLESPAYGLHLSIGPPPEELVRHILAQLQENPTSFQAAR</sequence>
<evidence type="ECO:0000256" key="4">
    <source>
        <dbReference type="ARBA" id="ARBA00022679"/>
    </source>
</evidence>
<keyword evidence="7 9" id="KW-0067">ATP-binding</keyword>
<evidence type="ECO:0000256" key="8">
    <source>
        <dbReference type="ARBA" id="ARBA00048090"/>
    </source>
</evidence>
<dbReference type="GO" id="GO:0005524">
    <property type="term" value="F:ATP binding"/>
    <property type="evidence" value="ECO:0007669"/>
    <property type="project" value="UniProtKB-KW"/>
</dbReference>
<comment type="catalytic activity">
    <reaction evidence="8 9">
        <text>D-gluconate + ATP = 6-phospho-D-gluconate + ADP + H(+)</text>
        <dbReference type="Rhea" id="RHEA:19433"/>
        <dbReference type="ChEBI" id="CHEBI:15378"/>
        <dbReference type="ChEBI" id="CHEBI:18391"/>
        <dbReference type="ChEBI" id="CHEBI:30616"/>
        <dbReference type="ChEBI" id="CHEBI:58759"/>
        <dbReference type="ChEBI" id="CHEBI:456216"/>
        <dbReference type="EC" id="2.7.1.12"/>
    </reaction>
</comment>
<evidence type="ECO:0000313" key="10">
    <source>
        <dbReference type="EMBL" id="MBD2768836.1"/>
    </source>
</evidence>
<dbReference type="Proteomes" id="UP000612233">
    <property type="component" value="Unassembled WGS sequence"/>
</dbReference>
<dbReference type="Gene3D" id="3.40.50.300">
    <property type="entry name" value="P-loop containing nucleotide triphosphate hydrolases"/>
    <property type="match status" value="1"/>
</dbReference>
<dbReference type="Pfam" id="PF01202">
    <property type="entry name" value="SKI"/>
    <property type="match status" value="1"/>
</dbReference>
<dbReference type="EC" id="2.7.1.12" evidence="3 9"/>
<dbReference type="PANTHER" id="PTHR43442:SF3">
    <property type="entry name" value="GLUCONOKINASE-RELATED"/>
    <property type="match status" value="1"/>
</dbReference>
<evidence type="ECO:0000256" key="9">
    <source>
        <dbReference type="RuleBase" id="RU363066"/>
    </source>
</evidence>